<dbReference type="EMBL" id="UINC01185495">
    <property type="protein sequence ID" value="SVD97226.1"/>
    <property type="molecule type" value="Genomic_DNA"/>
</dbReference>
<name>A0A382ZNR5_9ZZZZ</name>
<dbReference type="InterPro" id="IPR006913">
    <property type="entry name" value="CENP-V/GFA"/>
</dbReference>
<evidence type="ECO:0000256" key="3">
    <source>
        <dbReference type="ARBA" id="ARBA00022833"/>
    </source>
</evidence>
<keyword evidence="2" id="KW-0479">Metal-binding</keyword>
<feature type="domain" description="CENP-V/GFA" evidence="5">
    <location>
        <begin position="3"/>
        <end position="121"/>
    </location>
</feature>
<reference evidence="6" key="1">
    <citation type="submission" date="2018-05" db="EMBL/GenBank/DDBJ databases">
        <authorList>
            <person name="Lanie J.A."/>
            <person name="Ng W.-L."/>
            <person name="Kazmierczak K.M."/>
            <person name="Andrzejewski T.M."/>
            <person name="Davidsen T.M."/>
            <person name="Wayne K.J."/>
            <person name="Tettelin H."/>
            <person name="Glass J.I."/>
            <person name="Rusch D."/>
            <person name="Podicherti R."/>
            <person name="Tsui H.-C.T."/>
            <person name="Winkler M.E."/>
        </authorList>
    </citation>
    <scope>NUCLEOTIDE SEQUENCE</scope>
</reference>
<dbReference type="GO" id="GO:0046872">
    <property type="term" value="F:metal ion binding"/>
    <property type="evidence" value="ECO:0007669"/>
    <property type="project" value="UniProtKB-KW"/>
</dbReference>
<accession>A0A382ZNR5</accession>
<evidence type="ECO:0000313" key="6">
    <source>
        <dbReference type="EMBL" id="SVD97226.1"/>
    </source>
</evidence>
<dbReference type="PANTHER" id="PTHR33337:SF40">
    <property type="entry name" value="CENP-V_GFA DOMAIN-CONTAINING PROTEIN-RELATED"/>
    <property type="match status" value="1"/>
</dbReference>
<dbReference type="InterPro" id="IPR011057">
    <property type="entry name" value="Mss4-like_sf"/>
</dbReference>
<sequence length="139" mass="15601">MKRIAKCCCEQAGIEVEGEPELNLVCHCDSCKRATGSAFGISVYFKDEQIVRTFGETSVYEKTNWLGDQKRYFCKICGTRLYWTLSEMAGLTGVAGGCFTDDPLPEPNLTVTQGDKMFPWLKMPEHWDTSIEALGRVIT</sequence>
<proteinExistence type="inferred from homology"/>
<evidence type="ECO:0000256" key="2">
    <source>
        <dbReference type="ARBA" id="ARBA00022723"/>
    </source>
</evidence>
<keyword evidence="4" id="KW-0456">Lyase</keyword>
<evidence type="ECO:0000259" key="5">
    <source>
        <dbReference type="PROSITE" id="PS51891"/>
    </source>
</evidence>
<dbReference type="Pfam" id="PF04828">
    <property type="entry name" value="GFA"/>
    <property type="match status" value="1"/>
</dbReference>
<protein>
    <recommendedName>
        <fullName evidence="5">CENP-V/GFA domain-containing protein</fullName>
    </recommendedName>
</protein>
<gene>
    <name evidence="6" type="ORF">METZ01_LOCUS450080</name>
</gene>
<organism evidence="6">
    <name type="scientific">marine metagenome</name>
    <dbReference type="NCBI Taxonomy" id="408172"/>
    <lineage>
        <taxon>unclassified sequences</taxon>
        <taxon>metagenomes</taxon>
        <taxon>ecological metagenomes</taxon>
    </lineage>
</organism>
<evidence type="ECO:0000256" key="4">
    <source>
        <dbReference type="ARBA" id="ARBA00023239"/>
    </source>
</evidence>
<dbReference type="GO" id="GO:0016846">
    <property type="term" value="F:carbon-sulfur lyase activity"/>
    <property type="evidence" value="ECO:0007669"/>
    <property type="project" value="InterPro"/>
</dbReference>
<dbReference type="PANTHER" id="PTHR33337">
    <property type="entry name" value="GFA DOMAIN-CONTAINING PROTEIN"/>
    <property type="match status" value="1"/>
</dbReference>
<dbReference type="AlphaFoldDB" id="A0A382ZNR5"/>
<dbReference type="PROSITE" id="PS51891">
    <property type="entry name" value="CENP_V_GFA"/>
    <property type="match status" value="1"/>
</dbReference>
<comment type="similarity">
    <text evidence="1">Belongs to the Gfa family.</text>
</comment>
<evidence type="ECO:0000256" key="1">
    <source>
        <dbReference type="ARBA" id="ARBA00005495"/>
    </source>
</evidence>
<keyword evidence="3" id="KW-0862">Zinc</keyword>
<dbReference type="Gene3D" id="3.90.1590.10">
    <property type="entry name" value="glutathione-dependent formaldehyde- activating enzyme (gfa)"/>
    <property type="match status" value="1"/>
</dbReference>
<dbReference type="SUPFAM" id="SSF51316">
    <property type="entry name" value="Mss4-like"/>
    <property type="match status" value="1"/>
</dbReference>